<evidence type="ECO:0000256" key="1">
    <source>
        <dbReference type="ARBA" id="ARBA00023157"/>
    </source>
</evidence>
<dbReference type="SUPFAM" id="SSF49742">
    <property type="entry name" value="PHM/PNGase F"/>
    <property type="match status" value="2"/>
</dbReference>
<dbReference type="InterPro" id="IPR036939">
    <property type="entry name" value="Cu2_ascorb_mOase_N_sf"/>
</dbReference>
<sequence length="408" mass="46825">MAPIIEAKCATCHRPGESAPFPLLTYKDVAKRATFIKDVVQSKFMPPWKADPHYALYSNDRSLTKIEIETIVNWVDAKAPAGKQVKKGASGAYYPSAYPRKPDLVLKYGNPITVKGDNTERFVVYKIPFDLADAANVEGIEFFCTNKKLIHHANYSIHPVDDPSIDLYNTIDHLSLTDDDRTKYQAYLPYKRQIAYYSGWIPGASYEQYPKNMGWTMPKRGVILLTVHYSPLIKDDTTSLGVNLFFTKDPVLRKVKVISFGSGGIGEQEITPNFYIEKDSIQKFRLTLMNPREDMSILYVWPHMHYIGKEFLSYALTPLYDSIKLVHIPRWDFRWQEIYRFKKLVKIPKGSKLIIEGTYDNTASNPFNPYSPPRPISSTGDMRSTDEMMTLIMVYMTYNEGDENLDIN</sequence>
<evidence type="ECO:0000313" key="3">
    <source>
        <dbReference type="Proteomes" id="UP001325680"/>
    </source>
</evidence>
<accession>A0ABZ0W755</accession>
<dbReference type="Gene3D" id="2.60.120.230">
    <property type="match status" value="1"/>
</dbReference>
<dbReference type="EMBL" id="CP139960">
    <property type="protein sequence ID" value="WQD38322.1"/>
    <property type="molecule type" value="Genomic_DNA"/>
</dbReference>
<gene>
    <name evidence="2" type="ORF">U0035_21860</name>
</gene>
<keyword evidence="1" id="KW-1015">Disulfide bond</keyword>
<reference evidence="2 3" key="1">
    <citation type="submission" date="2023-12" db="EMBL/GenBank/DDBJ databases">
        <title>Genome sequencing and assembly of bacterial species from a model synthetic community.</title>
        <authorList>
            <person name="Hogle S.L."/>
        </authorList>
    </citation>
    <scope>NUCLEOTIDE SEQUENCE [LARGE SCALE GENOMIC DNA]</scope>
    <source>
        <strain evidence="2 3">HAMBI_3031</strain>
    </source>
</reference>
<dbReference type="RefSeq" id="WP_327138711.1">
    <property type="nucleotide sequence ID" value="NZ_CP139960.1"/>
</dbReference>
<name>A0ABZ0W755_9BACT</name>
<dbReference type="InterPro" id="IPR008977">
    <property type="entry name" value="PHM/PNGase_F_dom_sf"/>
</dbReference>
<protein>
    <submittedName>
        <fullName evidence="2">Cytochrome c</fullName>
    </submittedName>
</protein>
<dbReference type="Proteomes" id="UP001325680">
    <property type="component" value="Chromosome"/>
</dbReference>
<evidence type="ECO:0000313" key="2">
    <source>
        <dbReference type="EMBL" id="WQD38322.1"/>
    </source>
</evidence>
<organism evidence="2 3">
    <name type="scientific">Niabella yanshanensis</name>
    <dbReference type="NCBI Taxonomy" id="577386"/>
    <lineage>
        <taxon>Bacteria</taxon>
        <taxon>Pseudomonadati</taxon>
        <taxon>Bacteroidota</taxon>
        <taxon>Chitinophagia</taxon>
        <taxon>Chitinophagales</taxon>
        <taxon>Chitinophagaceae</taxon>
        <taxon>Niabella</taxon>
    </lineage>
</organism>
<dbReference type="Gene3D" id="2.60.120.310">
    <property type="entry name" value="Copper type II, ascorbate-dependent monooxygenase, N-terminal domain"/>
    <property type="match status" value="1"/>
</dbReference>
<keyword evidence="3" id="KW-1185">Reference proteome</keyword>
<dbReference type="InterPro" id="IPR014784">
    <property type="entry name" value="Cu2_ascorb_mOase-like_C"/>
</dbReference>
<proteinExistence type="predicted"/>